<feature type="transmembrane region" description="Helical" evidence="1">
    <location>
        <begin position="44"/>
        <end position="63"/>
    </location>
</feature>
<keyword evidence="1" id="KW-0472">Membrane</keyword>
<evidence type="ECO:0008006" key="4">
    <source>
        <dbReference type="Google" id="ProtNLM"/>
    </source>
</evidence>
<feature type="transmembrane region" description="Helical" evidence="1">
    <location>
        <begin position="98"/>
        <end position="122"/>
    </location>
</feature>
<dbReference type="EMBL" id="JAKEVY010000009">
    <property type="protein sequence ID" value="MCF1717040.1"/>
    <property type="molecule type" value="Genomic_DNA"/>
</dbReference>
<keyword evidence="1" id="KW-1133">Transmembrane helix</keyword>
<proteinExistence type="predicted"/>
<keyword evidence="1" id="KW-0812">Transmembrane</keyword>
<dbReference type="RefSeq" id="WP_234868715.1">
    <property type="nucleotide sequence ID" value="NZ_JAKEVY010000009.1"/>
</dbReference>
<feature type="transmembrane region" description="Helical" evidence="1">
    <location>
        <begin position="12"/>
        <end position="38"/>
    </location>
</feature>
<comment type="caution">
    <text evidence="2">The sequence shown here is derived from an EMBL/GenBank/DDBJ whole genome shotgun (WGS) entry which is preliminary data.</text>
</comment>
<evidence type="ECO:0000313" key="3">
    <source>
        <dbReference type="Proteomes" id="UP001200145"/>
    </source>
</evidence>
<name>A0ABS9BNY3_9BACT</name>
<accession>A0ABS9BNY3</accession>
<evidence type="ECO:0000256" key="1">
    <source>
        <dbReference type="SAM" id="Phobius"/>
    </source>
</evidence>
<gene>
    <name evidence="2" type="ORF">L0U88_20525</name>
</gene>
<evidence type="ECO:0000313" key="2">
    <source>
        <dbReference type="EMBL" id="MCF1717040.1"/>
    </source>
</evidence>
<keyword evidence="3" id="KW-1185">Reference proteome</keyword>
<reference evidence="2 3" key="1">
    <citation type="submission" date="2022-01" db="EMBL/GenBank/DDBJ databases">
        <title>Flavihumibacter sp. nov., isolated from sediment of a river.</title>
        <authorList>
            <person name="Liu H."/>
        </authorList>
    </citation>
    <scope>NUCLEOTIDE SEQUENCE [LARGE SCALE GENOMIC DNA]</scope>
    <source>
        <strain evidence="2 3">RY-1</strain>
    </source>
</reference>
<organism evidence="2 3">
    <name type="scientific">Flavihumibacter fluminis</name>
    <dbReference type="NCBI Taxonomy" id="2909236"/>
    <lineage>
        <taxon>Bacteria</taxon>
        <taxon>Pseudomonadati</taxon>
        <taxon>Bacteroidota</taxon>
        <taxon>Chitinophagia</taxon>
        <taxon>Chitinophagales</taxon>
        <taxon>Chitinophagaceae</taxon>
        <taxon>Flavihumibacter</taxon>
    </lineage>
</organism>
<feature type="transmembrane region" description="Helical" evidence="1">
    <location>
        <begin position="70"/>
        <end position="92"/>
    </location>
</feature>
<feature type="transmembrane region" description="Helical" evidence="1">
    <location>
        <begin position="131"/>
        <end position="149"/>
    </location>
</feature>
<dbReference type="Proteomes" id="UP001200145">
    <property type="component" value="Unassembled WGS sequence"/>
</dbReference>
<protein>
    <recommendedName>
        <fullName evidence="4">Transmembrane protein</fullName>
    </recommendedName>
</protein>
<sequence>MKEPKTIFKMFRLTILIVSINGLLSSLPFIATMFAYGIGDNEIMALYFPSYVVLGIATVINLFKWKIGYYLTIISALICSLLLIKDVGYFLIFEPNNYILYLILFLPFILFLSLIPITVVYLTSNYHKNKLIAMSSIFFAFGIFSYTIIDRYNQSFNDLIFIEANISDEGIISLNCRPGFGDSRNFSIKTKSNNLEADIKNYGKFYKGDYFLDNTKVLTHFRFSKLKSITLVKFGNHTLANQFTWTKSELIGNTDFLKP</sequence>